<sequence>MESGETCGSVIGRTNKVDKTRRTWTAREEEVLITALKDVITKGWKRENGFKAGKNDVGWNETDKTVEATDETCDALIKTDSTFRTMRHKQWTHFPDWCEIFGNDRATGEHSQSFQNALKDVLNLKDDVPNEAKFGDAFAGNTSHGDDDSISETNTPSSKPKVATTSKKRKRNQVNEVDNQAISARLLMVATMASSTSLTCFRFLFFDVVATFGLDDGVFVSEIESSSPCDVLPANASPNFASFVLASCTIVSEDLAPVREMRPLLVSHGSKGRVRLRSQHYIMNCNVNANCEIEVILTLISASHVSSVASTVLSVSFHPTSFLPSNVLFLRFPYRSRSSIPNTCNATLLKIHQILIVKPSAVDETCGHENWKWFKTYFGMESGETCGSVIGRTNKVDKTRRTWTAREEEVLITALKDVITKGWKNENGFKAGYVTLSESAMHAAIPCCTLRGNPHINSKVHVWKKTYSTLIMLLGKSGVGWNETDKTVEATDETCDALIKTDSTFRTMRHKQWTHFPDWCEIFGNDRATGEHSQSFQNALKDVLNLKDDVPNEAKFGDAFAGNTSHGDDDSISETNTPSSKPKVATTSKKRKRNQVNEVDNQAISARLLMVATMASSTSLTCFRFLFFDVVATFGLDDGVFVSEIESSSPCDVLPANASPNFASFGTSSLRFNTSFKAF</sequence>
<dbReference type="PANTHER" id="PTHR46250">
    <property type="entry name" value="MYB/SANT-LIKE DNA-BINDING DOMAIN PROTEIN-RELATED"/>
    <property type="match status" value="1"/>
</dbReference>
<dbReference type="Pfam" id="PF12776">
    <property type="entry name" value="Myb_DNA-bind_3"/>
    <property type="match status" value="1"/>
</dbReference>
<evidence type="ECO:0000256" key="1">
    <source>
        <dbReference type="SAM" id="MobiDB-lite"/>
    </source>
</evidence>
<gene>
    <name evidence="3" type="ORF">F511_06252</name>
</gene>
<protein>
    <recommendedName>
        <fullName evidence="2">Myb/SANT-like domain-containing protein</fullName>
    </recommendedName>
</protein>
<evidence type="ECO:0000313" key="3">
    <source>
        <dbReference type="EMBL" id="KZV28818.1"/>
    </source>
</evidence>
<feature type="domain" description="Myb/SANT-like" evidence="2">
    <location>
        <begin position="402"/>
        <end position="494"/>
    </location>
</feature>
<evidence type="ECO:0000259" key="2">
    <source>
        <dbReference type="Pfam" id="PF12776"/>
    </source>
</evidence>
<name>A0A2Z7B4C6_9LAMI</name>
<dbReference type="AlphaFoldDB" id="A0A2Z7B4C6"/>
<feature type="region of interest" description="Disordered" evidence="1">
    <location>
        <begin position="135"/>
        <end position="173"/>
    </location>
</feature>
<organism evidence="3 4">
    <name type="scientific">Dorcoceras hygrometricum</name>
    <dbReference type="NCBI Taxonomy" id="472368"/>
    <lineage>
        <taxon>Eukaryota</taxon>
        <taxon>Viridiplantae</taxon>
        <taxon>Streptophyta</taxon>
        <taxon>Embryophyta</taxon>
        <taxon>Tracheophyta</taxon>
        <taxon>Spermatophyta</taxon>
        <taxon>Magnoliopsida</taxon>
        <taxon>eudicotyledons</taxon>
        <taxon>Gunneridae</taxon>
        <taxon>Pentapetalae</taxon>
        <taxon>asterids</taxon>
        <taxon>lamiids</taxon>
        <taxon>Lamiales</taxon>
        <taxon>Gesneriaceae</taxon>
        <taxon>Didymocarpoideae</taxon>
        <taxon>Trichosporeae</taxon>
        <taxon>Loxocarpinae</taxon>
        <taxon>Dorcoceras</taxon>
    </lineage>
</organism>
<accession>A0A2Z7B4C6</accession>
<keyword evidence="4" id="KW-1185">Reference proteome</keyword>
<proteinExistence type="predicted"/>
<evidence type="ECO:0000313" key="4">
    <source>
        <dbReference type="Proteomes" id="UP000250235"/>
    </source>
</evidence>
<dbReference type="EMBL" id="KV010001">
    <property type="protein sequence ID" value="KZV28818.1"/>
    <property type="molecule type" value="Genomic_DNA"/>
</dbReference>
<dbReference type="Proteomes" id="UP000250235">
    <property type="component" value="Unassembled WGS sequence"/>
</dbReference>
<dbReference type="InterPro" id="IPR024752">
    <property type="entry name" value="Myb/SANT-like_dom"/>
</dbReference>
<feature type="region of interest" description="Disordered" evidence="1">
    <location>
        <begin position="557"/>
        <end position="595"/>
    </location>
</feature>
<reference evidence="3 4" key="1">
    <citation type="journal article" date="2015" name="Proc. Natl. Acad. Sci. U.S.A.">
        <title>The resurrection genome of Boea hygrometrica: A blueprint for survival of dehydration.</title>
        <authorList>
            <person name="Xiao L."/>
            <person name="Yang G."/>
            <person name="Zhang L."/>
            <person name="Yang X."/>
            <person name="Zhao S."/>
            <person name="Ji Z."/>
            <person name="Zhou Q."/>
            <person name="Hu M."/>
            <person name="Wang Y."/>
            <person name="Chen M."/>
            <person name="Xu Y."/>
            <person name="Jin H."/>
            <person name="Xiao X."/>
            <person name="Hu G."/>
            <person name="Bao F."/>
            <person name="Hu Y."/>
            <person name="Wan P."/>
            <person name="Li L."/>
            <person name="Deng X."/>
            <person name="Kuang T."/>
            <person name="Xiang C."/>
            <person name="Zhu J.K."/>
            <person name="Oliver M.J."/>
            <person name="He Y."/>
        </authorList>
    </citation>
    <scope>NUCLEOTIDE SEQUENCE [LARGE SCALE GENOMIC DNA]</scope>
    <source>
        <strain evidence="4">cv. XS01</strain>
    </source>
</reference>
<dbReference type="OrthoDB" id="1937145at2759"/>
<dbReference type="PANTHER" id="PTHR46250:SF15">
    <property type="entry name" value="OS01G0523800 PROTEIN"/>
    <property type="match status" value="1"/>
</dbReference>